<dbReference type="HOGENOM" id="CLU_023230_0_0_5"/>
<dbReference type="SUPFAM" id="SSF53649">
    <property type="entry name" value="Alkaline phosphatase-like"/>
    <property type="match status" value="1"/>
</dbReference>
<dbReference type="Proteomes" id="UP000031656">
    <property type="component" value="Chromosome"/>
</dbReference>
<dbReference type="Pfam" id="PF00884">
    <property type="entry name" value="Sulfatase"/>
    <property type="match status" value="1"/>
</dbReference>
<evidence type="ECO:0000313" key="3">
    <source>
        <dbReference type="EMBL" id="AHK71147.1"/>
    </source>
</evidence>
<proteinExistence type="predicted"/>
<keyword evidence="1" id="KW-0472">Membrane</keyword>
<protein>
    <submittedName>
        <fullName evidence="3">Capsular polysaccharide biosynthesis protein RkpI</fullName>
    </submittedName>
</protein>
<dbReference type="CDD" id="cd16015">
    <property type="entry name" value="LTA_synthase"/>
    <property type="match status" value="1"/>
</dbReference>
<name>A0A067Z4X3_GLUOY</name>
<dbReference type="Gene3D" id="3.40.720.10">
    <property type="entry name" value="Alkaline Phosphatase, subunit A"/>
    <property type="match status" value="1"/>
</dbReference>
<feature type="domain" description="Sulfatase N-terminal" evidence="2">
    <location>
        <begin position="207"/>
        <end position="426"/>
    </location>
</feature>
<dbReference type="InterPro" id="IPR017850">
    <property type="entry name" value="Alkaline_phosphatase_core_sf"/>
</dbReference>
<evidence type="ECO:0000313" key="4">
    <source>
        <dbReference type="Proteomes" id="UP000031656"/>
    </source>
</evidence>
<gene>
    <name evidence="3" type="primary">rkpI</name>
    <name evidence="3" type="ORF">GLS_c12500</name>
</gene>
<evidence type="ECO:0000259" key="2">
    <source>
        <dbReference type="Pfam" id="PF00884"/>
    </source>
</evidence>
<dbReference type="EMBL" id="CP004373">
    <property type="protein sequence ID" value="AHK71147.1"/>
    <property type="molecule type" value="Genomic_DNA"/>
</dbReference>
<keyword evidence="1" id="KW-1133">Transmembrane helix</keyword>
<dbReference type="KEGG" id="goy:GLS_c12500"/>
<organism evidence="3 4">
    <name type="scientific">Gluconobacter oxydans DSM 3504</name>
    <dbReference type="NCBI Taxonomy" id="1288313"/>
    <lineage>
        <taxon>Bacteria</taxon>
        <taxon>Pseudomonadati</taxon>
        <taxon>Pseudomonadota</taxon>
        <taxon>Alphaproteobacteria</taxon>
        <taxon>Acetobacterales</taxon>
        <taxon>Acetobacteraceae</taxon>
        <taxon>Gluconobacter</taxon>
    </lineage>
</organism>
<keyword evidence="1" id="KW-0812">Transmembrane</keyword>
<reference evidence="3 4" key="1">
    <citation type="journal article" date="2015" name="Appl. Microbiol. Biotechnol.">
        <title>The consequence of an additional NADH dehydrogenase paralog on the growth of Gluconobacter oxydans DSM3504.</title>
        <authorList>
            <person name="Kostner D."/>
            <person name="Luchterhand B."/>
            <person name="Junker A."/>
            <person name="Volland S."/>
            <person name="Daniel R."/>
            <person name="Buchs J."/>
            <person name="Liebl W."/>
            <person name="Ehrenreich A."/>
        </authorList>
    </citation>
    <scope>NUCLEOTIDE SEQUENCE [LARGE SCALE GENOMIC DNA]</scope>
    <source>
        <strain evidence="3">DSM 3504</strain>
    </source>
</reference>
<feature type="transmembrane region" description="Helical" evidence="1">
    <location>
        <begin position="42"/>
        <end position="59"/>
    </location>
</feature>
<dbReference type="AlphaFoldDB" id="A0A067Z4X3"/>
<accession>A0A067Z4X3</accession>
<dbReference type="InterPro" id="IPR000917">
    <property type="entry name" value="Sulfatase_N"/>
</dbReference>
<feature type="transmembrane region" description="Helical" evidence="1">
    <location>
        <begin position="96"/>
        <end position="117"/>
    </location>
</feature>
<feature type="transmembrane region" description="Helical" evidence="1">
    <location>
        <begin position="12"/>
        <end position="36"/>
    </location>
</feature>
<sequence>MRFSRKSSHQGGVLVVFCQGIIFRFFVTFMIFGALVSLVGHPLAAAVLAVLTGVLLVFGSGLKRNVLGEPLMFSDVAVIGAFVRHPRFYIGAIPPFARILVVAGLAFLGASFFGLLLEDALWLGSGSGLSVRVQGLCLFVTGWFCLDVLGRVGLARRLLPAADLDMGEQRYGLLATIVLSWLRWKDDRRRKLPSWPPVSAGQLDQAPLIVVIQCESFADPREFGLEDASACVLPHLLCAEREGEVGKLQVSGFGAYTMRTEYGVLFGHEESELGFCRFDPYLTAGKQAGDALAARLSPVCGDRVFLHPHDLRFYGRDVLMPVAGFNRLIGTEEFAAAAQEKGHIADHAVGDRILTLIDEAVSKPSGTFIFTVTIENHGPWSGGMADYLQHLQQGDELLGRVTQALGQTGRDALLVFYGDHRPSLPGAVMPGGARHTPVVVKGFGALSAMSRLDGVSLTPAALHHRIISLVAGCVS</sequence>
<evidence type="ECO:0000256" key="1">
    <source>
        <dbReference type="SAM" id="Phobius"/>
    </source>
</evidence>